<sequence>MLCSLIRIVEVKERIGLCCVTENNSGRLNSSSAERGGVKHDLENAATHIDAVAKSRDAVIVLGATNRADVLDPALRRAGRFDVVMGIEKKTAKLQGREKAAVARYEAGHAVVGTATSKLLTGQPRIELRGRLVTLLSGRAAEKIIYSGCVSTDALDEKK</sequence>
<gene>
    <name evidence="1" type="ORF">L1987_54219</name>
</gene>
<reference evidence="1 2" key="2">
    <citation type="journal article" date="2022" name="Mol. Ecol. Resour.">
        <title>The genomes of chicory, endive, great burdock and yacon provide insights into Asteraceae paleo-polyploidization history and plant inulin production.</title>
        <authorList>
            <person name="Fan W."/>
            <person name="Wang S."/>
            <person name="Wang H."/>
            <person name="Wang A."/>
            <person name="Jiang F."/>
            <person name="Liu H."/>
            <person name="Zhao H."/>
            <person name="Xu D."/>
            <person name="Zhang Y."/>
        </authorList>
    </citation>
    <scope>NUCLEOTIDE SEQUENCE [LARGE SCALE GENOMIC DNA]</scope>
    <source>
        <strain evidence="2">cv. Yunnan</strain>
        <tissue evidence="1">Leaves</tissue>
    </source>
</reference>
<name>A0ACB9E6Y1_9ASTR</name>
<keyword evidence="2" id="KW-1185">Reference proteome</keyword>
<proteinExistence type="predicted"/>
<comment type="caution">
    <text evidence="1">The sequence shown here is derived from an EMBL/GenBank/DDBJ whole genome shotgun (WGS) entry which is preliminary data.</text>
</comment>
<organism evidence="1 2">
    <name type="scientific">Smallanthus sonchifolius</name>
    <dbReference type="NCBI Taxonomy" id="185202"/>
    <lineage>
        <taxon>Eukaryota</taxon>
        <taxon>Viridiplantae</taxon>
        <taxon>Streptophyta</taxon>
        <taxon>Embryophyta</taxon>
        <taxon>Tracheophyta</taxon>
        <taxon>Spermatophyta</taxon>
        <taxon>Magnoliopsida</taxon>
        <taxon>eudicotyledons</taxon>
        <taxon>Gunneridae</taxon>
        <taxon>Pentapetalae</taxon>
        <taxon>asterids</taxon>
        <taxon>campanulids</taxon>
        <taxon>Asterales</taxon>
        <taxon>Asteraceae</taxon>
        <taxon>Asteroideae</taxon>
        <taxon>Heliantheae alliance</taxon>
        <taxon>Millerieae</taxon>
        <taxon>Smallanthus</taxon>
    </lineage>
</organism>
<accession>A0ACB9E6Y1</accession>
<evidence type="ECO:0000313" key="1">
    <source>
        <dbReference type="EMBL" id="KAI3754435.1"/>
    </source>
</evidence>
<reference evidence="2" key="1">
    <citation type="journal article" date="2022" name="Mol. Ecol. Resour.">
        <title>The genomes of chicory, endive, great burdock and yacon provide insights into Asteraceae palaeo-polyploidization history and plant inulin production.</title>
        <authorList>
            <person name="Fan W."/>
            <person name="Wang S."/>
            <person name="Wang H."/>
            <person name="Wang A."/>
            <person name="Jiang F."/>
            <person name="Liu H."/>
            <person name="Zhao H."/>
            <person name="Xu D."/>
            <person name="Zhang Y."/>
        </authorList>
    </citation>
    <scope>NUCLEOTIDE SEQUENCE [LARGE SCALE GENOMIC DNA]</scope>
    <source>
        <strain evidence="2">cv. Yunnan</strain>
    </source>
</reference>
<dbReference type="EMBL" id="CM042035">
    <property type="protein sequence ID" value="KAI3754435.1"/>
    <property type="molecule type" value="Genomic_DNA"/>
</dbReference>
<evidence type="ECO:0000313" key="2">
    <source>
        <dbReference type="Proteomes" id="UP001056120"/>
    </source>
</evidence>
<dbReference type="Proteomes" id="UP001056120">
    <property type="component" value="Linkage Group LG18"/>
</dbReference>
<protein>
    <submittedName>
        <fullName evidence="1">Uncharacterized protein</fullName>
    </submittedName>
</protein>